<sequence length="379" mass="39937">EIVTTPAPIFVQRVTTIETSISIDYATPTPLPETTTPRVVPVPRPTFAPEPPLDVVETTASTHHLWTEVPTTAAPFFTEYPAEVLITTHRTSAGRFTTVQPPVQVTTISPVEDSSVELPTPHTPLIVVTILDANATIPPLITTTGLPTTHHHHHHHHHEPEGTTLQPLEEDEHHHHHHHHDEVTTPLPVEISTGHPLQTDDLIGVQEPALVTTVEPFVPPETTVIPVIVPETIAPLGTPAPPPTAAPVPPATTAQPTPPPTEPPTVATTLPPPPPPTLRPVPLPPVTLPPPTIPPTPPSTQSAQTLPPPTSVINVYTTPEGPPTAAQTKATVTESSEEVEGSNTVSSGGRGSGGVPEEKAGDVDCIKLGCYNGGTCVTT</sequence>
<dbReference type="PRINTS" id="PR01217">
    <property type="entry name" value="PRICHEXTENSN"/>
</dbReference>
<gene>
    <name evidence="2" type="primary">LOC108053684</name>
</gene>
<feature type="non-terminal residue" evidence="2">
    <location>
        <position position="379"/>
    </location>
</feature>
<feature type="compositionally biased region" description="Pro residues" evidence="1">
    <location>
        <begin position="270"/>
        <end position="298"/>
    </location>
</feature>
<proteinExistence type="predicted"/>
<feature type="non-terminal residue" evidence="2">
    <location>
        <position position="1"/>
    </location>
</feature>
<feature type="compositionally biased region" description="Pro residues" evidence="1">
    <location>
        <begin position="238"/>
        <end position="263"/>
    </location>
</feature>
<reference evidence="2" key="1">
    <citation type="submission" date="2025-08" db="UniProtKB">
        <authorList>
            <consortium name="RefSeq"/>
        </authorList>
    </citation>
    <scope>IDENTIFICATION</scope>
</reference>
<evidence type="ECO:0000256" key="1">
    <source>
        <dbReference type="SAM" id="MobiDB-lite"/>
    </source>
</evidence>
<dbReference type="OrthoDB" id="283575at2759"/>
<feature type="region of interest" description="Disordered" evidence="1">
    <location>
        <begin position="236"/>
        <end position="307"/>
    </location>
</feature>
<feature type="region of interest" description="Disordered" evidence="1">
    <location>
        <begin position="332"/>
        <end position="359"/>
    </location>
</feature>
<dbReference type="RefSeq" id="XP_016991887.1">
    <property type="nucleotide sequence ID" value="XM_017136398.1"/>
</dbReference>
<name>A0A6P4FQ81_DRORH</name>
<evidence type="ECO:0000313" key="2">
    <source>
        <dbReference type="RefSeq" id="XP_016991887.1"/>
    </source>
</evidence>
<organism evidence="2">
    <name type="scientific">Drosophila rhopaloa</name>
    <name type="common">Fruit fly</name>
    <dbReference type="NCBI Taxonomy" id="1041015"/>
    <lineage>
        <taxon>Eukaryota</taxon>
        <taxon>Metazoa</taxon>
        <taxon>Ecdysozoa</taxon>
        <taxon>Arthropoda</taxon>
        <taxon>Hexapoda</taxon>
        <taxon>Insecta</taxon>
        <taxon>Pterygota</taxon>
        <taxon>Neoptera</taxon>
        <taxon>Endopterygota</taxon>
        <taxon>Diptera</taxon>
        <taxon>Brachycera</taxon>
        <taxon>Muscomorpha</taxon>
        <taxon>Ephydroidea</taxon>
        <taxon>Drosophilidae</taxon>
        <taxon>Drosophila</taxon>
        <taxon>Sophophora</taxon>
    </lineage>
</organism>
<dbReference type="AlphaFoldDB" id="A0A6P4FQ81"/>
<protein>
    <submittedName>
        <fullName evidence="2">Protein eyes shut-like</fullName>
    </submittedName>
</protein>
<accession>A0A6P4FQ81</accession>
<feature type="region of interest" description="Disordered" evidence="1">
    <location>
        <begin position="143"/>
        <end position="196"/>
    </location>
</feature>